<accession>A0A0F9KGD9</accession>
<reference evidence="2" key="1">
    <citation type="journal article" date="2015" name="Nature">
        <title>Complex archaea that bridge the gap between prokaryotes and eukaryotes.</title>
        <authorList>
            <person name="Spang A."/>
            <person name="Saw J.H."/>
            <person name="Jorgensen S.L."/>
            <person name="Zaremba-Niedzwiedzka K."/>
            <person name="Martijn J."/>
            <person name="Lind A.E."/>
            <person name="van Eijk R."/>
            <person name="Schleper C."/>
            <person name="Guy L."/>
            <person name="Ettema T.J."/>
        </authorList>
    </citation>
    <scope>NUCLEOTIDE SEQUENCE</scope>
</reference>
<dbReference type="EMBL" id="LAZR01009247">
    <property type="protein sequence ID" value="KKM73781.1"/>
    <property type="molecule type" value="Genomic_DNA"/>
</dbReference>
<feature type="compositionally biased region" description="Basic and acidic residues" evidence="1">
    <location>
        <begin position="167"/>
        <end position="181"/>
    </location>
</feature>
<proteinExistence type="predicted"/>
<organism evidence="2">
    <name type="scientific">marine sediment metagenome</name>
    <dbReference type="NCBI Taxonomy" id="412755"/>
    <lineage>
        <taxon>unclassified sequences</taxon>
        <taxon>metagenomes</taxon>
        <taxon>ecological metagenomes</taxon>
    </lineage>
</organism>
<sequence>MTDDNVTPEFRKRLRQAASNHYRRNSITPYIVFDWLHAAFAQLKVRQYDGSSNLYLQLLAIAWEHGTLTKQGLPKITLQLKPLYRSAGVPRSTFQRWLQKLELYGLIKREPIIGDRINGNRTKIIIWAPKKVLEFLKEADHEREKPKFGTPIWGLNNETPGYLTTTTEDKDSSCDRSRDSNRSGVSTLRLQKQRLREKEEARRKSDGSDRQRQSKKPTTKYSQAGLIAWYRTQIRKHHGHNPTVNRQALRTRKWDRKKWKLVYEVLGTVIPQWDDFIQAQGTMIKAPPAYLPLTWINSWWNAFSGWHKKHGDMTTKKRKLPTSGRIVLK</sequence>
<protein>
    <submittedName>
        <fullName evidence="2">Uncharacterized protein</fullName>
    </submittedName>
</protein>
<feature type="region of interest" description="Disordered" evidence="1">
    <location>
        <begin position="159"/>
        <end position="220"/>
    </location>
</feature>
<evidence type="ECO:0000313" key="2">
    <source>
        <dbReference type="EMBL" id="KKM73781.1"/>
    </source>
</evidence>
<evidence type="ECO:0000256" key="1">
    <source>
        <dbReference type="SAM" id="MobiDB-lite"/>
    </source>
</evidence>
<name>A0A0F9KGD9_9ZZZZ</name>
<feature type="compositionally biased region" description="Basic and acidic residues" evidence="1">
    <location>
        <begin position="194"/>
        <end position="212"/>
    </location>
</feature>
<comment type="caution">
    <text evidence="2">The sequence shown here is derived from an EMBL/GenBank/DDBJ whole genome shotgun (WGS) entry which is preliminary data.</text>
</comment>
<dbReference type="AlphaFoldDB" id="A0A0F9KGD9"/>
<gene>
    <name evidence="2" type="ORF">LCGC14_1406950</name>
</gene>